<evidence type="ECO:0000256" key="8">
    <source>
        <dbReference type="HAMAP-Rule" id="MF_01595"/>
    </source>
</evidence>
<comment type="subcellular location">
    <subcellularLocation>
        <location evidence="8">Cytoplasm</location>
    </subcellularLocation>
</comment>
<dbReference type="Pfam" id="PF00575">
    <property type="entry name" value="S1"/>
    <property type="match status" value="1"/>
</dbReference>
<evidence type="ECO:0000256" key="2">
    <source>
        <dbReference type="ARBA" id="ARBA00022490"/>
    </source>
</evidence>
<dbReference type="GO" id="GO:0004654">
    <property type="term" value="F:polyribonucleotide nucleotidyltransferase activity"/>
    <property type="evidence" value="ECO:0007669"/>
    <property type="project" value="UniProtKB-UniRule"/>
</dbReference>
<proteinExistence type="inferred from homology"/>
<dbReference type="GO" id="GO:0003723">
    <property type="term" value="F:RNA binding"/>
    <property type="evidence" value="ECO:0007669"/>
    <property type="project" value="UniProtKB-UniRule"/>
</dbReference>
<dbReference type="SMART" id="SM00322">
    <property type="entry name" value="KH"/>
    <property type="match status" value="1"/>
</dbReference>
<dbReference type="PANTHER" id="PTHR11252">
    <property type="entry name" value="POLYRIBONUCLEOTIDE NUCLEOTIDYLTRANSFERASE"/>
    <property type="match status" value="1"/>
</dbReference>
<dbReference type="SUPFAM" id="SSF50249">
    <property type="entry name" value="Nucleic acid-binding proteins"/>
    <property type="match status" value="1"/>
</dbReference>
<dbReference type="CDD" id="cd11363">
    <property type="entry name" value="RNase_PH_PNPase_1"/>
    <property type="match status" value="1"/>
</dbReference>
<dbReference type="InterPro" id="IPR012340">
    <property type="entry name" value="NA-bd_OB-fold"/>
</dbReference>
<dbReference type="InterPro" id="IPR003029">
    <property type="entry name" value="S1_domain"/>
</dbReference>
<dbReference type="GO" id="GO:0005829">
    <property type="term" value="C:cytosol"/>
    <property type="evidence" value="ECO:0007669"/>
    <property type="project" value="UniProtKB-ARBA"/>
</dbReference>
<feature type="binding site" evidence="8">
    <location>
        <position position="491"/>
    </location>
    <ligand>
        <name>Mg(2+)</name>
        <dbReference type="ChEBI" id="CHEBI:18420"/>
    </ligand>
</feature>
<dbReference type="SUPFAM" id="SSF55666">
    <property type="entry name" value="Ribonuclease PH domain 2-like"/>
    <property type="match status" value="2"/>
</dbReference>
<dbReference type="InterPro" id="IPR036612">
    <property type="entry name" value="KH_dom_type_1_sf"/>
</dbReference>
<dbReference type="EMBL" id="VAFM01000001">
    <property type="protein sequence ID" value="TKW61965.1"/>
    <property type="molecule type" value="Genomic_DNA"/>
</dbReference>
<dbReference type="Gene3D" id="3.30.230.70">
    <property type="entry name" value="GHMP Kinase, N-terminal domain"/>
    <property type="match status" value="2"/>
</dbReference>
<evidence type="ECO:0000256" key="6">
    <source>
        <dbReference type="ARBA" id="ARBA00022842"/>
    </source>
</evidence>
<dbReference type="Pfam" id="PF00013">
    <property type="entry name" value="KH_1"/>
    <property type="match status" value="1"/>
</dbReference>
<dbReference type="SMART" id="SM00316">
    <property type="entry name" value="S1"/>
    <property type="match status" value="1"/>
</dbReference>
<evidence type="ECO:0000256" key="3">
    <source>
        <dbReference type="ARBA" id="ARBA00022679"/>
    </source>
</evidence>
<sequence length="771" mass="83327">MFTIYKKSIEWGGKQLTIETGKMARQADGAVVVTYGETVVLGTVVFAKEPKAGVDFFPLTCNYQEKFYAGGRIPGGFKKREGQPGERETLVSRLIDRPIRPLFAKGFKNDTQVVTQVLQYDRENEADIPAMIAASAALAISGAPFLGPIGAARVGFIDGTLVLNPTVSEQANSDLDLVVAGTTEGVLMVESEAKELPEDVMLEAVMFGHERFQKVIKAISELAEAAAKPTFVMPEAEDTSALEAKLEKAFGDDIVAAYKISDKQSRVKALDAVKKAAVLAEAGEEGTDSFDAAKADKVAKLVKNMQADVLRRDVLKKEIRIDGRKPTDVRPIVCEVDVLPRTHGSALFTRGETQALVVVTLGTGQDEQIIDVMEGESRERFLLHYNFPPFSVGETGRMGAPGRREIGHGKLGWRSINPLLPTAQEFPYTLRIVSEILESNGSSSMATVCGTSMALMAAGCPLPRPIAGIAMGLVKEGKDYVVLSDIMGDEDHLGDMDFKVAGSEEGITALQMDIKITSITREIMEQALEQARGGRLHILGKMAKAITEARTDISDYAPAMETIQIEKDNIRVLIGKGGETIRGLCEQYNCTIDIDDDGKVVVASVSRDNMKACIAHIDNMFAKPELGATYAGTVLNTTDFGAFVSFMGGKEGLVHVSEVVPVRLGHITDVLESGMGVTVKVIDLDDRGKIRLTVKDIPQEGIVAERIAAVVEAGGTQKRERTEGEDDNRGNRREGGRDRDRGGRGGDRGGNRGGDRNGGGDRGERRPRRQD</sequence>
<dbReference type="InterPro" id="IPR015848">
    <property type="entry name" value="PNPase_PH_RNA-bd_bac/org-type"/>
</dbReference>
<keyword evidence="3 8" id="KW-0808">Transferase</keyword>
<dbReference type="InterPro" id="IPR004087">
    <property type="entry name" value="KH_dom"/>
</dbReference>
<dbReference type="GO" id="GO:0000287">
    <property type="term" value="F:magnesium ion binding"/>
    <property type="evidence" value="ECO:0007669"/>
    <property type="project" value="UniProtKB-UniRule"/>
</dbReference>
<comment type="function">
    <text evidence="8">Involved in mRNA degradation. Catalyzes the phosphorolysis of single-stranded polyribonucleotides processively in the 3'- to 5'-direction.</text>
</comment>
<evidence type="ECO:0000256" key="4">
    <source>
        <dbReference type="ARBA" id="ARBA00022695"/>
    </source>
</evidence>
<feature type="compositionally biased region" description="Basic and acidic residues" evidence="9">
    <location>
        <begin position="717"/>
        <end position="771"/>
    </location>
</feature>
<dbReference type="FunFam" id="3.30.230.70:FF:000002">
    <property type="entry name" value="Polyribonucleotide nucleotidyltransferase"/>
    <property type="match status" value="1"/>
</dbReference>
<evidence type="ECO:0000256" key="7">
    <source>
        <dbReference type="ARBA" id="ARBA00022884"/>
    </source>
</evidence>
<dbReference type="HAMAP" id="MF_01595">
    <property type="entry name" value="PNPase"/>
    <property type="match status" value="1"/>
</dbReference>
<dbReference type="CDD" id="cd02393">
    <property type="entry name" value="KH-I_PNPase"/>
    <property type="match status" value="1"/>
</dbReference>
<keyword evidence="2 8" id="KW-0963">Cytoplasm</keyword>
<feature type="binding site" evidence="8">
    <location>
        <position position="497"/>
    </location>
    <ligand>
        <name>Mg(2+)</name>
        <dbReference type="ChEBI" id="CHEBI:18420"/>
    </ligand>
</feature>
<dbReference type="InterPro" id="IPR020568">
    <property type="entry name" value="Ribosomal_Su5_D2-typ_SF"/>
</dbReference>
<dbReference type="PROSITE" id="PS50084">
    <property type="entry name" value="KH_TYPE_1"/>
    <property type="match status" value="1"/>
</dbReference>
<name>A0A6N4RD89_BLAVI</name>
<reference evidence="11 12" key="1">
    <citation type="journal article" date="2017" name="Nat. Commun.">
        <title>In situ click chemistry generation of cyclooxygenase-2 inhibitors.</title>
        <authorList>
            <person name="Bhardwaj A."/>
            <person name="Kaur J."/>
            <person name="Wuest M."/>
            <person name="Wuest F."/>
        </authorList>
    </citation>
    <scope>NUCLEOTIDE SEQUENCE [LARGE SCALE GENOMIC DNA]</scope>
    <source>
        <strain evidence="11">S2_018_000_R2_106</strain>
    </source>
</reference>
<evidence type="ECO:0000256" key="1">
    <source>
        <dbReference type="ARBA" id="ARBA00007404"/>
    </source>
</evidence>
<dbReference type="GO" id="GO:0006396">
    <property type="term" value="P:RNA processing"/>
    <property type="evidence" value="ECO:0007669"/>
    <property type="project" value="InterPro"/>
</dbReference>
<dbReference type="Proteomes" id="UP000320948">
    <property type="component" value="Unassembled WGS sequence"/>
</dbReference>
<dbReference type="EC" id="2.7.7.8" evidence="8"/>
<dbReference type="CDD" id="cd11364">
    <property type="entry name" value="RNase_PH_PNPase_2"/>
    <property type="match status" value="1"/>
</dbReference>
<dbReference type="PIRSF" id="PIRSF005499">
    <property type="entry name" value="PNPase"/>
    <property type="match status" value="1"/>
</dbReference>
<evidence type="ECO:0000256" key="5">
    <source>
        <dbReference type="ARBA" id="ARBA00022723"/>
    </source>
</evidence>
<dbReference type="PANTHER" id="PTHR11252:SF0">
    <property type="entry name" value="POLYRIBONUCLEOTIDE NUCLEOTIDYLTRANSFERASE 1, MITOCHONDRIAL"/>
    <property type="match status" value="1"/>
</dbReference>
<comment type="similarity">
    <text evidence="1 8">Belongs to the polyribonucleotide nucleotidyltransferase family.</text>
</comment>
<dbReference type="FunFam" id="3.30.1370.10:FF:000001">
    <property type="entry name" value="Polyribonucleotide nucleotidyltransferase"/>
    <property type="match status" value="1"/>
</dbReference>
<evidence type="ECO:0000256" key="9">
    <source>
        <dbReference type="SAM" id="MobiDB-lite"/>
    </source>
</evidence>
<gene>
    <name evidence="8 11" type="primary">pnp</name>
    <name evidence="11" type="ORF">DI628_04910</name>
</gene>
<dbReference type="NCBIfam" id="NF008805">
    <property type="entry name" value="PRK11824.1"/>
    <property type="match status" value="1"/>
</dbReference>
<evidence type="ECO:0000313" key="11">
    <source>
        <dbReference type="EMBL" id="TKW61965.1"/>
    </source>
</evidence>
<dbReference type="InterPro" id="IPR015847">
    <property type="entry name" value="ExoRNase_PH_dom2"/>
</dbReference>
<keyword evidence="6 8" id="KW-0460">Magnesium</keyword>
<feature type="region of interest" description="Disordered" evidence="9">
    <location>
        <begin position="713"/>
        <end position="771"/>
    </location>
</feature>
<comment type="caution">
    <text evidence="11">The sequence shown here is derived from an EMBL/GenBank/DDBJ whole genome shotgun (WGS) entry which is preliminary data.</text>
</comment>
<dbReference type="Pfam" id="PF03725">
    <property type="entry name" value="RNase_PH_C"/>
    <property type="match status" value="2"/>
</dbReference>
<dbReference type="InterPro" id="IPR027408">
    <property type="entry name" value="PNPase/RNase_PH_dom_sf"/>
</dbReference>
<keyword evidence="7 8" id="KW-0694">RNA-binding</keyword>
<comment type="catalytic activity">
    <reaction evidence="8">
        <text>RNA(n+1) + phosphate = RNA(n) + a ribonucleoside 5'-diphosphate</text>
        <dbReference type="Rhea" id="RHEA:22096"/>
        <dbReference type="Rhea" id="RHEA-COMP:14527"/>
        <dbReference type="Rhea" id="RHEA-COMP:17342"/>
        <dbReference type="ChEBI" id="CHEBI:43474"/>
        <dbReference type="ChEBI" id="CHEBI:57930"/>
        <dbReference type="ChEBI" id="CHEBI:140395"/>
        <dbReference type="EC" id="2.7.7.8"/>
    </reaction>
</comment>
<dbReference type="InterPro" id="IPR001247">
    <property type="entry name" value="ExoRNase_PH_dom1"/>
</dbReference>
<dbReference type="Pfam" id="PF01138">
    <property type="entry name" value="RNase_PH"/>
    <property type="match status" value="2"/>
</dbReference>
<dbReference type="InterPro" id="IPR036345">
    <property type="entry name" value="ExoRNase_PH_dom2_sf"/>
</dbReference>
<dbReference type="SUPFAM" id="SSF54211">
    <property type="entry name" value="Ribosomal protein S5 domain 2-like"/>
    <property type="match status" value="2"/>
</dbReference>
<dbReference type="InterPro" id="IPR004088">
    <property type="entry name" value="KH_dom_type_1"/>
</dbReference>
<keyword evidence="4 8" id="KW-0548">Nucleotidyltransferase</keyword>
<feature type="domain" description="S1 motif" evidence="10">
    <location>
        <begin position="627"/>
        <end position="695"/>
    </location>
</feature>
<dbReference type="Pfam" id="PF03726">
    <property type="entry name" value="PNPase"/>
    <property type="match status" value="1"/>
</dbReference>
<dbReference type="NCBIfam" id="TIGR03591">
    <property type="entry name" value="polynuc_phos"/>
    <property type="match status" value="1"/>
</dbReference>
<organism evidence="11 12">
    <name type="scientific">Blastochloris viridis</name>
    <name type="common">Rhodopseudomonas viridis</name>
    <dbReference type="NCBI Taxonomy" id="1079"/>
    <lineage>
        <taxon>Bacteria</taxon>
        <taxon>Pseudomonadati</taxon>
        <taxon>Pseudomonadota</taxon>
        <taxon>Alphaproteobacteria</taxon>
        <taxon>Hyphomicrobiales</taxon>
        <taxon>Blastochloridaceae</taxon>
        <taxon>Blastochloris</taxon>
    </lineage>
</organism>
<evidence type="ECO:0000313" key="12">
    <source>
        <dbReference type="Proteomes" id="UP000320948"/>
    </source>
</evidence>
<evidence type="ECO:0000259" key="10">
    <source>
        <dbReference type="PROSITE" id="PS50126"/>
    </source>
</evidence>
<dbReference type="GO" id="GO:0006402">
    <property type="term" value="P:mRNA catabolic process"/>
    <property type="evidence" value="ECO:0007669"/>
    <property type="project" value="UniProtKB-UniRule"/>
</dbReference>
<accession>A0A6N4RD89</accession>
<dbReference type="AlphaFoldDB" id="A0A6N4RD89"/>
<dbReference type="InterPro" id="IPR012162">
    <property type="entry name" value="PNPase"/>
</dbReference>
<dbReference type="FunFam" id="3.30.230.70:FF:000001">
    <property type="entry name" value="Polyribonucleotide nucleotidyltransferase"/>
    <property type="match status" value="1"/>
</dbReference>
<dbReference type="Gene3D" id="3.30.1370.10">
    <property type="entry name" value="K Homology domain, type 1"/>
    <property type="match status" value="1"/>
</dbReference>
<dbReference type="GO" id="GO:0000175">
    <property type="term" value="F:3'-5'-RNA exonuclease activity"/>
    <property type="evidence" value="ECO:0007669"/>
    <property type="project" value="TreeGrafter"/>
</dbReference>
<comment type="cofactor">
    <cofactor evidence="8">
        <name>Mg(2+)</name>
        <dbReference type="ChEBI" id="CHEBI:18420"/>
    </cofactor>
</comment>
<keyword evidence="5 8" id="KW-0479">Metal-binding</keyword>
<dbReference type="SUPFAM" id="SSF54791">
    <property type="entry name" value="Eukaryotic type KH-domain (KH-domain type I)"/>
    <property type="match status" value="1"/>
</dbReference>
<dbReference type="PROSITE" id="PS50126">
    <property type="entry name" value="S1"/>
    <property type="match status" value="1"/>
</dbReference>
<protein>
    <recommendedName>
        <fullName evidence="8">Polyribonucleotide nucleotidyltransferase</fullName>
        <ecNumber evidence="8">2.7.7.8</ecNumber>
    </recommendedName>
    <alternativeName>
        <fullName evidence="8">Polynucleotide phosphorylase</fullName>
        <shortName evidence="8">PNPase</shortName>
    </alternativeName>
</protein>
<dbReference type="Gene3D" id="2.40.50.140">
    <property type="entry name" value="Nucleic acid-binding proteins"/>
    <property type="match status" value="1"/>
</dbReference>